<evidence type="ECO:0000256" key="8">
    <source>
        <dbReference type="ARBA" id="ARBA00022777"/>
    </source>
</evidence>
<dbReference type="PANTHER" id="PTHR14217:SF1">
    <property type="entry name" value="INOSITOL-TETRAKISPHOSPHATE 1-KINASE"/>
    <property type="match status" value="1"/>
</dbReference>
<evidence type="ECO:0000256" key="9">
    <source>
        <dbReference type="ARBA" id="ARBA00022840"/>
    </source>
</evidence>
<dbReference type="SUPFAM" id="SSF56059">
    <property type="entry name" value="Glutathione synthetase ATP-binding domain-like"/>
    <property type="match status" value="1"/>
</dbReference>
<organism evidence="12 13">
    <name type="scientific">Tripterygium wilfordii</name>
    <name type="common">Thunder God vine</name>
    <dbReference type="NCBI Taxonomy" id="458696"/>
    <lineage>
        <taxon>Eukaryota</taxon>
        <taxon>Viridiplantae</taxon>
        <taxon>Streptophyta</taxon>
        <taxon>Embryophyta</taxon>
        <taxon>Tracheophyta</taxon>
        <taxon>Spermatophyta</taxon>
        <taxon>Magnoliopsida</taxon>
        <taxon>eudicotyledons</taxon>
        <taxon>Gunneridae</taxon>
        <taxon>Pentapetalae</taxon>
        <taxon>rosids</taxon>
        <taxon>fabids</taxon>
        <taxon>Celastrales</taxon>
        <taxon>Celastraceae</taxon>
        <taxon>Tripterygium</taxon>
    </lineage>
</organism>
<comment type="subunit">
    <text evidence="3">Monomer.</text>
</comment>
<dbReference type="PANTHER" id="PTHR14217">
    <property type="entry name" value="INOSITOL-TETRAKISPHOSPHATE 1-KINASE"/>
    <property type="match status" value="1"/>
</dbReference>
<comment type="cofactor">
    <cofactor evidence="1">
        <name>Mg(2+)</name>
        <dbReference type="ChEBI" id="CHEBI:18420"/>
    </cofactor>
</comment>
<proteinExistence type="inferred from homology"/>
<evidence type="ECO:0000256" key="10">
    <source>
        <dbReference type="ARBA" id="ARBA00022842"/>
    </source>
</evidence>
<dbReference type="Gene3D" id="3.30.470.20">
    <property type="entry name" value="ATP-grasp fold, B domain"/>
    <property type="match status" value="1"/>
</dbReference>
<dbReference type="Pfam" id="PF05770">
    <property type="entry name" value="Ins134_P3_kin"/>
    <property type="match status" value="1"/>
</dbReference>
<dbReference type="OrthoDB" id="25308at2759"/>
<protein>
    <recommendedName>
        <fullName evidence="4">inositol-1,3,4-trisphosphate 5/6-kinase</fullName>
        <ecNumber evidence="4">2.7.1.159</ecNumber>
    </recommendedName>
</protein>
<dbReference type="PIRSF" id="PIRSF038163">
    <property type="entry name" value="ITPK_uncN"/>
    <property type="match status" value="1"/>
</dbReference>
<evidence type="ECO:0000256" key="7">
    <source>
        <dbReference type="ARBA" id="ARBA00022741"/>
    </source>
</evidence>
<dbReference type="GO" id="GO:0047325">
    <property type="term" value="F:inositol-3,4,5,6-tetrakisphosphate 1-kinase activity"/>
    <property type="evidence" value="ECO:0007669"/>
    <property type="project" value="InterPro"/>
</dbReference>
<dbReference type="GO" id="GO:0032957">
    <property type="term" value="P:inositol trisphosphate metabolic process"/>
    <property type="evidence" value="ECO:0007669"/>
    <property type="project" value="InterPro"/>
</dbReference>
<keyword evidence="9" id="KW-0067">ATP-binding</keyword>
<evidence type="ECO:0000256" key="1">
    <source>
        <dbReference type="ARBA" id="ARBA00001946"/>
    </source>
</evidence>
<keyword evidence="13" id="KW-1185">Reference proteome</keyword>
<feature type="domain" description="Inositol 1,3,4-trisphosphate 5/6-kinase ATP-grasp" evidence="11">
    <location>
        <begin position="289"/>
        <end position="472"/>
    </location>
</feature>
<reference evidence="12 13" key="1">
    <citation type="journal article" date="2020" name="Nat. Commun.">
        <title>Genome of Tripterygium wilfordii and identification of cytochrome P450 involved in triptolide biosynthesis.</title>
        <authorList>
            <person name="Tu L."/>
            <person name="Su P."/>
            <person name="Zhang Z."/>
            <person name="Gao L."/>
            <person name="Wang J."/>
            <person name="Hu T."/>
            <person name="Zhou J."/>
            <person name="Zhang Y."/>
            <person name="Zhao Y."/>
            <person name="Liu Y."/>
            <person name="Song Y."/>
            <person name="Tong Y."/>
            <person name="Lu Y."/>
            <person name="Yang J."/>
            <person name="Xu C."/>
            <person name="Jia M."/>
            <person name="Peters R.J."/>
            <person name="Huang L."/>
            <person name="Gao W."/>
        </authorList>
    </citation>
    <scope>NUCLEOTIDE SEQUENCE [LARGE SCALE GENOMIC DNA]</scope>
    <source>
        <strain evidence="13">cv. XIE 37</strain>
        <tissue evidence="12">Leaf</tissue>
    </source>
</reference>
<dbReference type="Proteomes" id="UP000593562">
    <property type="component" value="Unassembled WGS sequence"/>
</dbReference>
<dbReference type="AlphaFoldDB" id="A0A7J7CHM8"/>
<evidence type="ECO:0000256" key="2">
    <source>
        <dbReference type="ARBA" id="ARBA00009601"/>
    </source>
</evidence>
<dbReference type="EC" id="2.7.1.159" evidence="4"/>
<dbReference type="InterPro" id="IPR008656">
    <property type="entry name" value="Inositol_tetrakis-P_1-kinase"/>
</dbReference>
<sequence length="500" mass="55053">MGLVEAVAGILFDASVLLPYQEGSSLQPSAQSLLRRLRHSGIRSGIFCGEGLPDDEVGFLKSMAMQYSFNHFLVGASSSAIDEVNAAWNDIGGTILCVISNNKKDDFTQLATSGWLFLILDVEGAVSCPNSNRFHINKLEELPLAISNLNKKAIGSDVVTVAYIMKTSREEDFAKRGAFPIQHTPNGLIFLPITFDLPLSSQLREADVILHKATDEILSIDLSNSSESPNRIIYTRGMQELQSYMNHHPECIAIDPLNNIYPVLDRLKIQRLLLGLEDLNSEGHCAIRGPHFLKIDDFNAPGLVQRLAESKLSLPSIVKPRVACGVADAHSMAVIFRNEDFKDLNVPCPAVVQEYVDHSSTLFKFYVLGEKVFYAVKKSTPNANTLMKLSHRKGPGPLHFDSLKSLPTSAEHAGNGSNDKSLDLKLVTDAAIWLAKMLDLTIFGFDVVIQEGTGDHVIVDVNYLPSFKEVPDDIAIPAFWDAIKKKFESKRSKQCAVSNC</sequence>
<dbReference type="InterPro" id="IPR040464">
    <property type="entry name" value="InsP(3)kin_ATP-grasp"/>
</dbReference>
<comment type="similarity">
    <text evidence="2">Belongs to the ITPK1 family.</text>
</comment>
<evidence type="ECO:0000256" key="4">
    <source>
        <dbReference type="ARBA" id="ARBA00012017"/>
    </source>
</evidence>
<evidence type="ECO:0000313" key="12">
    <source>
        <dbReference type="EMBL" id="KAF5733563.1"/>
    </source>
</evidence>
<keyword evidence="7" id="KW-0547">Nucleotide-binding</keyword>
<accession>A0A7J7CHM8</accession>
<gene>
    <name evidence="12" type="ORF">HS088_TW16G00003</name>
</gene>
<dbReference type="InParanoid" id="A0A7J7CHM8"/>
<dbReference type="GO" id="GO:0005737">
    <property type="term" value="C:cytoplasm"/>
    <property type="evidence" value="ECO:0007669"/>
    <property type="project" value="TreeGrafter"/>
</dbReference>
<keyword evidence="10" id="KW-0460">Magnesium</keyword>
<evidence type="ECO:0000256" key="5">
    <source>
        <dbReference type="ARBA" id="ARBA00022679"/>
    </source>
</evidence>
<keyword evidence="8 12" id="KW-0418">Kinase</keyword>
<dbReference type="GO" id="GO:0000287">
    <property type="term" value="F:magnesium ion binding"/>
    <property type="evidence" value="ECO:0007669"/>
    <property type="project" value="InterPro"/>
</dbReference>
<comment type="caution">
    <text evidence="12">The sequence shown here is derived from an EMBL/GenBank/DDBJ whole genome shotgun (WGS) entry which is preliminary data.</text>
</comment>
<evidence type="ECO:0000313" key="13">
    <source>
        <dbReference type="Proteomes" id="UP000593562"/>
    </source>
</evidence>
<dbReference type="GO" id="GO:0052726">
    <property type="term" value="F:inositol-1,3,4-trisphosphate 5-kinase activity"/>
    <property type="evidence" value="ECO:0007669"/>
    <property type="project" value="InterPro"/>
</dbReference>
<evidence type="ECO:0000256" key="6">
    <source>
        <dbReference type="ARBA" id="ARBA00022723"/>
    </source>
</evidence>
<dbReference type="EMBL" id="JAAARO010000016">
    <property type="protein sequence ID" value="KAF5733563.1"/>
    <property type="molecule type" value="Genomic_DNA"/>
</dbReference>
<evidence type="ECO:0000259" key="11">
    <source>
        <dbReference type="Pfam" id="PF05770"/>
    </source>
</evidence>
<evidence type="ECO:0000256" key="3">
    <source>
        <dbReference type="ARBA" id="ARBA00011245"/>
    </source>
</evidence>
<name>A0A7J7CHM8_TRIWF</name>
<dbReference type="GO" id="GO:0005524">
    <property type="term" value="F:ATP binding"/>
    <property type="evidence" value="ECO:0007669"/>
    <property type="project" value="UniProtKB-KW"/>
</dbReference>
<dbReference type="GO" id="GO:0052725">
    <property type="term" value="F:inositol-1,3,4-trisphosphate 6-kinase activity"/>
    <property type="evidence" value="ECO:0007669"/>
    <property type="project" value="InterPro"/>
</dbReference>
<keyword evidence="5" id="KW-0808">Transferase</keyword>
<dbReference type="FunCoup" id="A0A7J7CHM8">
    <property type="interactions" value="2426"/>
</dbReference>
<dbReference type="FunFam" id="3.30.470.20:FF:000047">
    <property type="entry name" value="Inositol-tetrakisphosphate 1-kinase 4"/>
    <property type="match status" value="1"/>
</dbReference>
<keyword evidence="6" id="KW-0479">Metal-binding</keyword>